<dbReference type="EMBL" id="JBFPJR010000008">
    <property type="protein sequence ID" value="MEX0427251.1"/>
    <property type="molecule type" value="Genomic_DNA"/>
</dbReference>
<proteinExistence type="predicted"/>
<name>A0ABV3SWD1_9ACTN</name>
<dbReference type="InterPro" id="IPR008920">
    <property type="entry name" value="TF_FadR/GntR_C"/>
</dbReference>
<protein>
    <submittedName>
        <fullName evidence="5">GntR family transcriptional regulator</fullName>
    </submittedName>
</protein>
<evidence type="ECO:0000259" key="4">
    <source>
        <dbReference type="PROSITE" id="PS50949"/>
    </source>
</evidence>
<feature type="domain" description="HTH gntR-type" evidence="4">
    <location>
        <begin position="14"/>
        <end position="81"/>
    </location>
</feature>
<dbReference type="SUPFAM" id="SSF48008">
    <property type="entry name" value="GntR ligand-binding domain-like"/>
    <property type="match status" value="1"/>
</dbReference>
<sequence>MSSASAASAGGTDVSKSRRAYDWIRDRITTGAFTPGYRLVLSSLAADLAMSVVPVREAIRELTAEGLVTFERHVGARVAMVDDSSYRHAMQVISVVESAATALSAAHLTPADVARARDLNEVMRSGLAHLDSRLFSGLNQEFHHTLYAKCPNPRLLEVVEAEWARLGHFRDSIFSFVPERAPASVCEHDTLIDLIEQGAPPEEIEQAVRSHRHGSLEAFLTNRHPEAVPATEGA</sequence>
<dbReference type="InterPro" id="IPR036388">
    <property type="entry name" value="WH-like_DNA-bd_sf"/>
</dbReference>
<dbReference type="Pfam" id="PF07729">
    <property type="entry name" value="FCD"/>
    <property type="match status" value="1"/>
</dbReference>
<keyword evidence="2" id="KW-0238">DNA-binding</keyword>
<dbReference type="SUPFAM" id="SSF46785">
    <property type="entry name" value="Winged helix' DNA-binding domain"/>
    <property type="match status" value="1"/>
</dbReference>
<dbReference type="InterPro" id="IPR036390">
    <property type="entry name" value="WH_DNA-bd_sf"/>
</dbReference>
<evidence type="ECO:0000313" key="5">
    <source>
        <dbReference type="EMBL" id="MEX0427251.1"/>
    </source>
</evidence>
<organism evidence="5 6">
    <name type="scientific">Nocardioides eburneus</name>
    <dbReference type="NCBI Taxonomy" id="3231482"/>
    <lineage>
        <taxon>Bacteria</taxon>
        <taxon>Bacillati</taxon>
        <taxon>Actinomycetota</taxon>
        <taxon>Actinomycetes</taxon>
        <taxon>Propionibacteriales</taxon>
        <taxon>Nocardioidaceae</taxon>
        <taxon>Nocardioides</taxon>
    </lineage>
</organism>
<keyword evidence="6" id="KW-1185">Reference proteome</keyword>
<keyword evidence="3" id="KW-0804">Transcription</keyword>
<dbReference type="CDD" id="cd07377">
    <property type="entry name" value="WHTH_GntR"/>
    <property type="match status" value="1"/>
</dbReference>
<dbReference type="RefSeq" id="WP_367992451.1">
    <property type="nucleotide sequence ID" value="NZ_JBFPJR010000008.1"/>
</dbReference>
<dbReference type="PANTHER" id="PTHR43537:SF5">
    <property type="entry name" value="UXU OPERON TRANSCRIPTIONAL REGULATOR"/>
    <property type="match status" value="1"/>
</dbReference>
<dbReference type="Gene3D" id="1.20.120.530">
    <property type="entry name" value="GntR ligand-binding domain-like"/>
    <property type="match status" value="1"/>
</dbReference>
<dbReference type="Proteomes" id="UP001556631">
    <property type="component" value="Unassembled WGS sequence"/>
</dbReference>
<dbReference type="InterPro" id="IPR000524">
    <property type="entry name" value="Tscrpt_reg_HTH_GntR"/>
</dbReference>
<dbReference type="Gene3D" id="1.10.10.10">
    <property type="entry name" value="Winged helix-like DNA-binding domain superfamily/Winged helix DNA-binding domain"/>
    <property type="match status" value="1"/>
</dbReference>
<dbReference type="InterPro" id="IPR011711">
    <property type="entry name" value="GntR_C"/>
</dbReference>
<reference evidence="5 6" key="1">
    <citation type="submission" date="2024-07" db="EMBL/GenBank/DDBJ databases">
        <authorList>
            <person name="Lee S."/>
            <person name="Kang M."/>
        </authorList>
    </citation>
    <scope>NUCLEOTIDE SEQUENCE [LARGE SCALE GENOMIC DNA]</scope>
    <source>
        <strain evidence="5 6">DS6</strain>
    </source>
</reference>
<dbReference type="PROSITE" id="PS50949">
    <property type="entry name" value="HTH_GNTR"/>
    <property type="match status" value="1"/>
</dbReference>
<comment type="caution">
    <text evidence="5">The sequence shown here is derived from an EMBL/GenBank/DDBJ whole genome shotgun (WGS) entry which is preliminary data.</text>
</comment>
<dbReference type="SMART" id="SM00345">
    <property type="entry name" value="HTH_GNTR"/>
    <property type="match status" value="1"/>
</dbReference>
<evidence type="ECO:0000313" key="6">
    <source>
        <dbReference type="Proteomes" id="UP001556631"/>
    </source>
</evidence>
<dbReference type="PANTHER" id="PTHR43537">
    <property type="entry name" value="TRANSCRIPTIONAL REGULATOR, GNTR FAMILY"/>
    <property type="match status" value="1"/>
</dbReference>
<evidence type="ECO:0000256" key="3">
    <source>
        <dbReference type="ARBA" id="ARBA00023163"/>
    </source>
</evidence>
<dbReference type="Pfam" id="PF00392">
    <property type="entry name" value="GntR"/>
    <property type="match status" value="1"/>
</dbReference>
<evidence type="ECO:0000256" key="2">
    <source>
        <dbReference type="ARBA" id="ARBA00023125"/>
    </source>
</evidence>
<accession>A0ABV3SWD1</accession>
<gene>
    <name evidence="5" type="ORF">AB3X52_06430</name>
</gene>
<keyword evidence="1" id="KW-0805">Transcription regulation</keyword>
<evidence type="ECO:0000256" key="1">
    <source>
        <dbReference type="ARBA" id="ARBA00023015"/>
    </source>
</evidence>
<dbReference type="SMART" id="SM00895">
    <property type="entry name" value="FCD"/>
    <property type="match status" value="1"/>
</dbReference>